<keyword evidence="1" id="KW-0862">Zinc</keyword>
<dbReference type="SUPFAM" id="SSF68906">
    <property type="entry name" value="SAP domain"/>
    <property type="match status" value="1"/>
</dbReference>
<dbReference type="PROSITE" id="PS50966">
    <property type="entry name" value="ZF_SWIM"/>
    <property type="match status" value="1"/>
</dbReference>
<keyword evidence="1" id="KW-0479">Metal-binding</keyword>
<accession>A0ABM4BZC8</accession>
<dbReference type="Pfam" id="PF02037">
    <property type="entry name" value="SAP"/>
    <property type="match status" value="1"/>
</dbReference>
<dbReference type="PANTHER" id="PTHR47526">
    <property type="entry name" value="ATP-DEPENDENT DNA HELICASE"/>
    <property type="match status" value="1"/>
</dbReference>
<evidence type="ECO:0000259" key="3">
    <source>
        <dbReference type="PROSITE" id="PS50966"/>
    </source>
</evidence>
<organism evidence="4 5">
    <name type="scientific">Hydra vulgaris</name>
    <name type="common">Hydra</name>
    <name type="synonym">Hydra attenuata</name>
    <dbReference type="NCBI Taxonomy" id="6087"/>
    <lineage>
        <taxon>Eukaryota</taxon>
        <taxon>Metazoa</taxon>
        <taxon>Cnidaria</taxon>
        <taxon>Hydrozoa</taxon>
        <taxon>Hydroidolina</taxon>
        <taxon>Anthoathecata</taxon>
        <taxon>Aplanulata</taxon>
        <taxon>Hydridae</taxon>
        <taxon>Hydra</taxon>
    </lineage>
</organism>
<keyword evidence="4" id="KW-1185">Reference proteome</keyword>
<reference evidence="5" key="1">
    <citation type="submission" date="2025-08" db="UniProtKB">
        <authorList>
            <consortium name="RefSeq"/>
        </authorList>
    </citation>
    <scope>IDENTIFICATION</scope>
</reference>
<name>A0ABM4BZC8_HYDVU</name>
<evidence type="ECO:0000313" key="4">
    <source>
        <dbReference type="Proteomes" id="UP001652625"/>
    </source>
</evidence>
<protein>
    <submittedName>
        <fullName evidence="5">Uncharacterized protein LOC136081251</fullName>
    </submittedName>
</protein>
<feature type="domain" description="SWIM-type" evidence="3">
    <location>
        <begin position="168"/>
        <end position="204"/>
    </location>
</feature>
<proteinExistence type="predicted"/>
<dbReference type="InterPro" id="IPR007527">
    <property type="entry name" value="Znf_SWIM"/>
</dbReference>
<dbReference type="Gene3D" id="1.10.720.30">
    <property type="entry name" value="SAP domain"/>
    <property type="match status" value="1"/>
</dbReference>
<dbReference type="PANTHER" id="PTHR47526:SF3">
    <property type="entry name" value="PHD-TYPE DOMAIN-CONTAINING PROTEIN"/>
    <property type="match status" value="1"/>
</dbReference>
<dbReference type="PROSITE" id="PS50800">
    <property type="entry name" value="SAP"/>
    <property type="match status" value="1"/>
</dbReference>
<gene>
    <name evidence="5" type="primary">LOC136081251</name>
</gene>
<dbReference type="SMART" id="SM00513">
    <property type="entry name" value="SAP"/>
    <property type="match status" value="1"/>
</dbReference>
<dbReference type="Proteomes" id="UP001652625">
    <property type="component" value="Chromosome 06"/>
</dbReference>
<dbReference type="InterPro" id="IPR036361">
    <property type="entry name" value="SAP_dom_sf"/>
</dbReference>
<dbReference type="GeneID" id="136081251"/>
<evidence type="ECO:0000256" key="1">
    <source>
        <dbReference type="PROSITE-ProRule" id="PRU00325"/>
    </source>
</evidence>
<feature type="domain" description="SAP" evidence="2">
    <location>
        <begin position="6"/>
        <end position="40"/>
    </location>
</feature>
<sequence length="209" mass="24087">MDYDIVCSMKVEELKSYLRLRGLKISGKKETLAARVYCAMENNVMPIKTAEEVEHDINTEYKKKLFINGVELPDPFKLSNGWLSEDEGLTCWPILLYPDIHNYLLFNSAEIASKDLSNYKTCKTYSYFKCGWLEPLFYHQVGIESEYCYLKGNCRKSEKINDPFHKLWIIFNKKTAKIVSAHCTCLAGLSQTCNHVAATLFRIEAAVRN</sequence>
<dbReference type="RefSeq" id="XP_065654624.1">
    <property type="nucleotide sequence ID" value="XM_065798552.1"/>
</dbReference>
<evidence type="ECO:0000313" key="5">
    <source>
        <dbReference type="RefSeq" id="XP_065654624.1"/>
    </source>
</evidence>
<dbReference type="InterPro" id="IPR003034">
    <property type="entry name" value="SAP_dom"/>
</dbReference>
<evidence type="ECO:0000259" key="2">
    <source>
        <dbReference type="PROSITE" id="PS50800"/>
    </source>
</evidence>
<keyword evidence="1" id="KW-0863">Zinc-finger</keyword>